<comment type="caution">
    <text evidence="2">The sequence shown here is derived from an EMBL/GenBank/DDBJ whole genome shotgun (WGS) entry which is preliminary data.</text>
</comment>
<gene>
    <name evidence="2" type="ORF">KI387_012721</name>
</gene>
<keyword evidence="3" id="KW-1185">Reference proteome</keyword>
<evidence type="ECO:0000313" key="3">
    <source>
        <dbReference type="Proteomes" id="UP000824469"/>
    </source>
</evidence>
<name>A0AA38CLL9_TAXCH</name>
<dbReference type="Proteomes" id="UP000824469">
    <property type="component" value="Unassembled WGS sequence"/>
</dbReference>
<feature type="non-terminal residue" evidence="2">
    <location>
        <position position="54"/>
    </location>
</feature>
<protein>
    <submittedName>
        <fullName evidence="2">Uncharacterized protein</fullName>
    </submittedName>
</protein>
<evidence type="ECO:0000256" key="1">
    <source>
        <dbReference type="SAM" id="MobiDB-lite"/>
    </source>
</evidence>
<feature type="compositionally biased region" description="Basic and acidic residues" evidence="1">
    <location>
        <begin position="26"/>
        <end position="35"/>
    </location>
</feature>
<accession>A0AA38CLL9</accession>
<reference evidence="2 3" key="1">
    <citation type="journal article" date="2021" name="Nat. Plants">
        <title>The Taxus genome provides insights into paclitaxel biosynthesis.</title>
        <authorList>
            <person name="Xiong X."/>
            <person name="Gou J."/>
            <person name="Liao Q."/>
            <person name="Li Y."/>
            <person name="Zhou Q."/>
            <person name="Bi G."/>
            <person name="Li C."/>
            <person name="Du R."/>
            <person name="Wang X."/>
            <person name="Sun T."/>
            <person name="Guo L."/>
            <person name="Liang H."/>
            <person name="Lu P."/>
            <person name="Wu Y."/>
            <person name="Zhang Z."/>
            <person name="Ro D.K."/>
            <person name="Shang Y."/>
            <person name="Huang S."/>
            <person name="Yan J."/>
        </authorList>
    </citation>
    <scope>NUCLEOTIDE SEQUENCE [LARGE SCALE GENOMIC DNA]</scope>
    <source>
        <strain evidence="2">Ta-2019</strain>
    </source>
</reference>
<evidence type="ECO:0000313" key="2">
    <source>
        <dbReference type="EMBL" id="KAH9301138.1"/>
    </source>
</evidence>
<feature type="region of interest" description="Disordered" evidence="1">
    <location>
        <begin position="1"/>
        <end position="54"/>
    </location>
</feature>
<proteinExistence type="predicted"/>
<feature type="compositionally biased region" description="Basic and acidic residues" evidence="1">
    <location>
        <begin position="45"/>
        <end position="54"/>
    </location>
</feature>
<dbReference type="EMBL" id="JAHRHJ020000009">
    <property type="protein sequence ID" value="KAH9301138.1"/>
    <property type="molecule type" value="Genomic_DNA"/>
</dbReference>
<sequence length="54" mass="6024">MDVNRPVRPKQEMSAQGKVGHPGQKHAVDAKEPADPRTNQGMTRVTREKSKSQK</sequence>
<organism evidence="2 3">
    <name type="scientific">Taxus chinensis</name>
    <name type="common">Chinese yew</name>
    <name type="synonym">Taxus wallichiana var. chinensis</name>
    <dbReference type="NCBI Taxonomy" id="29808"/>
    <lineage>
        <taxon>Eukaryota</taxon>
        <taxon>Viridiplantae</taxon>
        <taxon>Streptophyta</taxon>
        <taxon>Embryophyta</taxon>
        <taxon>Tracheophyta</taxon>
        <taxon>Spermatophyta</taxon>
        <taxon>Pinopsida</taxon>
        <taxon>Pinidae</taxon>
        <taxon>Conifers II</taxon>
        <taxon>Cupressales</taxon>
        <taxon>Taxaceae</taxon>
        <taxon>Taxus</taxon>
    </lineage>
</organism>
<dbReference type="AlphaFoldDB" id="A0AA38CLL9"/>